<keyword evidence="11" id="KW-0539">Nucleus</keyword>
<comment type="subcellular location">
    <subcellularLocation>
        <location evidence="2">Nucleus membrane</location>
        <topology evidence="2">Peripheral membrane protein</topology>
        <orientation evidence="2">Nucleoplasmic side</orientation>
    </subcellularLocation>
    <subcellularLocation>
        <location evidence="1">Nucleus</location>
        <location evidence="1">Nuclear pore complex</location>
    </subcellularLocation>
</comment>
<dbReference type="GO" id="GO:0051028">
    <property type="term" value="P:mRNA transport"/>
    <property type="evidence" value="ECO:0007669"/>
    <property type="project" value="UniProtKB-KW"/>
</dbReference>
<feature type="region of interest" description="Disordered" evidence="12">
    <location>
        <begin position="878"/>
        <end position="940"/>
    </location>
</feature>
<evidence type="ECO:0000256" key="4">
    <source>
        <dbReference type="ARBA" id="ARBA00013472"/>
    </source>
</evidence>
<dbReference type="Pfam" id="PF04096">
    <property type="entry name" value="Nucleoporin2"/>
    <property type="match status" value="1"/>
</dbReference>
<feature type="domain" description="Peptidase S59" evidence="13">
    <location>
        <begin position="733"/>
        <end position="873"/>
    </location>
</feature>
<dbReference type="Gene3D" id="1.10.10.2360">
    <property type="match status" value="1"/>
</dbReference>
<name>A0ABD1EVH4_HYPHA</name>
<proteinExistence type="inferred from homology"/>
<dbReference type="Gene3D" id="3.30.1610.10">
    <property type="entry name" value="Peptidase S59, nucleoporin"/>
    <property type="match status" value="1"/>
</dbReference>
<keyword evidence="10" id="KW-0906">Nuclear pore complex</keyword>
<keyword evidence="5" id="KW-0813">Transport</keyword>
<organism evidence="14 15">
    <name type="scientific">Hypothenemus hampei</name>
    <name type="common">Coffee berry borer</name>
    <dbReference type="NCBI Taxonomy" id="57062"/>
    <lineage>
        <taxon>Eukaryota</taxon>
        <taxon>Metazoa</taxon>
        <taxon>Ecdysozoa</taxon>
        <taxon>Arthropoda</taxon>
        <taxon>Hexapoda</taxon>
        <taxon>Insecta</taxon>
        <taxon>Pterygota</taxon>
        <taxon>Neoptera</taxon>
        <taxon>Endopterygota</taxon>
        <taxon>Coleoptera</taxon>
        <taxon>Polyphaga</taxon>
        <taxon>Cucujiformia</taxon>
        <taxon>Curculionidae</taxon>
        <taxon>Scolytinae</taxon>
        <taxon>Hypothenemus</taxon>
    </lineage>
</organism>
<evidence type="ECO:0000256" key="9">
    <source>
        <dbReference type="ARBA" id="ARBA00023010"/>
    </source>
</evidence>
<evidence type="ECO:0000313" key="15">
    <source>
        <dbReference type="Proteomes" id="UP001566132"/>
    </source>
</evidence>
<gene>
    <name evidence="14" type="ORF">ABEB36_007706</name>
</gene>
<evidence type="ECO:0000256" key="6">
    <source>
        <dbReference type="ARBA" id="ARBA00022813"/>
    </source>
</evidence>
<sequence>MFGNKPAFGAAAPSTSFGSSGLFGQAPTTGGGLFSNTSTFSFSRFGATPQNNSFLGVQQPQASSIFNPTPNPGLFGGTSFGSNQQTGTQIKFVAATGSDTMMKNGTAQGISTKHQSITCMKEYENKSFEELRFEDYQANRKGPQQGAGSFGVNTFGTATSATPSLFGQPDANKQSAFGQATSFGQPSAFGQTTNQPTAFGAPPFGATTSTTPSLFGQTDPNKSAFGQPAFGQTSAFGQNTSGGFGLNANQNNTSFGKPTTFGTGTGTTGFGFGNTAPQNANPFGTSTANNPTFGAGQTKSLPLLFGNNTSQPNTGFGTGLFSNNQNTGTGLFSKPAQPTTGFGATGQNTGFSFNTPASTQASLFPTTSKPLFGTGTSTTPAFGTTNTFGTNNTGFGNAFGKPATPAFGQTQPATNTFGTGFGTTNTFGTNNAAFGTNFSKPAATGFGQTSLTGLNTFNSGGLGNNQTAVLFGNQNQNKPGGLFSTSNSLFNNPSTTFQYNAFGQVKDPPLFAPPDQSRTNLALLTSDPFGDAPHLSGLEPKFRTNDAAISATDPKQLKALLDTSKMVHFTQPPKLKMIPLKSKRNSLFDTPPKANDQVKSPLADYQKTNVRKLVLKPKPASEKSPLLNSSNILDILLSEDNENHYSDSKSTPVKSNPVRLTFDTTINNDSLLNNSVETQNVKLVDSTSKEELLDQSGRESPPPPSDDDEEDLGNKPGAGDASQKHPANIICTRPEYYTLPSLDELTPDEDGKCFVKGFTVGRKGYGNVYFPDEIDVAGLNLDELVHFRYREINVYPDDSKKPPVGEGLNRKAQVTLDNVYPRKMGTNILIKDVGELIRMNFSEKLRKVTEKKAARFMDYRPETGSWVFKVDHFSKYGFNDSDEESDQNGKETGTKQTTKSDIKGKQALKKPEARGKDVLQEKERVPEEDSGTGDVPTKGGFRLEQEIFLDEDEPQENDLLHHSMLMDDTSEEDFQATPHPSSMDRLFEPYHKSRNAKNIQLMKSSLFADDATSSDDARSHVSILKQYLDLQDIPEDDEEDLRRLTTVMEEQQPDPGRTRAMLRPKIWNVLNNYQSSKSVSSLLPSRCCVDIGIFKGKSFRVGWGKGFNFYALDNKESYSNSEVFMKAFEVSQEFDPLKDVLIESLQAVLEDSTFQTSTLKVPTFKILKSDSYLKKQSQLFSNLATQYSSAQANYLNSIWTLCTALWGPNENTISNRRYLLSEWLKSTCISDDLTLKTSPFKSVTEVTESVFAHLSVFQVLDAACVAMDNRMPNLALLVSQSSLSNMPKSYLQEQIDVWYKSMISNHISTEIRRLYLLLSGIPIKEDLNVFEEVDWKRAFGMHLWFISPNDAPIETAIDLYCKAFKEFSYAEKPHPPYLKNVGDEGPFDILFHILMLYKSRIHRLSSTLNPATHTNDPLDYRLSWLLLQLFLSLDVGLIENYEITKFCTSFSTQLEHLGHWEWAIFVLLYLEDNFTKTNLIMGILDRNLSIDELEVSEENSQEIVNILVNKMQIPGEWIHLVKGHKSVASERYFEAYNHFALAEEFARANEIYVDKLLPSLFINEQYDNIRNLSEKLKIGSKDIQHWNNQTGLILDYLDLLEDSITEDNLIKLQMKLYSLSERIVSFPTSNDQQKVCVAELAKRCASLYKELCDKLQGNRINATAYDQFIETLVMPPDFKQHEGLYAFARGFGSFSITGRV</sequence>
<keyword evidence="15" id="KW-1185">Reference proteome</keyword>
<dbReference type="PANTHER" id="PTHR23198">
    <property type="entry name" value="NUCLEOPORIN"/>
    <property type="match status" value="1"/>
</dbReference>
<evidence type="ECO:0000256" key="12">
    <source>
        <dbReference type="SAM" id="MobiDB-lite"/>
    </source>
</evidence>
<evidence type="ECO:0000259" key="13">
    <source>
        <dbReference type="PROSITE" id="PS51434"/>
    </source>
</evidence>
<evidence type="ECO:0000256" key="11">
    <source>
        <dbReference type="ARBA" id="ARBA00023242"/>
    </source>
</evidence>
<feature type="region of interest" description="Disordered" evidence="12">
    <location>
        <begin position="318"/>
        <end position="342"/>
    </location>
</feature>
<evidence type="ECO:0000256" key="8">
    <source>
        <dbReference type="ARBA" id="ARBA00022927"/>
    </source>
</evidence>
<dbReference type="GO" id="GO:0031965">
    <property type="term" value="C:nuclear membrane"/>
    <property type="evidence" value="ECO:0007669"/>
    <property type="project" value="UniProtKB-SubCell"/>
</dbReference>
<dbReference type="Gene3D" id="1.25.40.690">
    <property type="match status" value="1"/>
</dbReference>
<evidence type="ECO:0000256" key="10">
    <source>
        <dbReference type="ARBA" id="ARBA00023132"/>
    </source>
</evidence>
<keyword evidence="9" id="KW-0811">Translocation</keyword>
<accession>A0ABD1EVH4</accession>
<evidence type="ECO:0000313" key="14">
    <source>
        <dbReference type="EMBL" id="KAL1502583.1"/>
    </source>
</evidence>
<comment type="similarity">
    <text evidence="3">Belongs to the nucleoporin GLFG family.</text>
</comment>
<evidence type="ECO:0000256" key="1">
    <source>
        <dbReference type="ARBA" id="ARBA00004567"/>
    </source>
</evidence>
<evidence type="ECO:0000256" key="3">
    <source>
        <dbReference type="ARBA" id="ARBA00008926"/>
    </source>
</evidence>
<dbReference type="Pfam" id="PF12110">
    <property type="entry name" value="Nup96"/>
    <property type="match status" value="1"/>
</dbReference>
<feature type="compositionally biased region" description="Basic and acidic residues" evidence="12">
    <location>
        <begin position="887"/>
        <end position="927"/>
    </location>
</feature>
<evidence type="ECO:0000256" key="2">
    <source>
        <dbReference type="ARBA" id="ARBA00004620"/>
    </source>
</evidence>
<dbReference type="GO" id="GO:0005643">
    <property type="term" value="C:nuclear pore"/>
    <property type="evidence" value="ECO:0007669"/>
    <property type="project" value="UniProtKB-SubCell"/>
</dbReference>
<protein>
    <recommendedName>
        <fullName evidence="4">Nuclear pore complex protein Nup98-Nup96</fullName>
    </recommendedName>
</protein>
<dbReference type="InterPro" id="IPR021967">
    <property type="entry name" value="Nup98_C"/>
</dbReference>
<keyword evidence="8" id="KW-0653">Protein transport</keyword>
<dbReference type="InterPro" id="IPR036903">
    <property type="entry name" value="Nup98_auto-Pept-S59_dom_sf"/>
</dbReference>
<dbReference type="GO" id="GO:0006606">
    <property type="term" value="P:protein import into nucleus"/>
    <property type="evidence" value="ECO:0007669"/>
    <property type="project" value="UniProtKB-ARBA"/>
</dbReference>
<dbReference type="FunFam" id="1.10.10.2360:FF:000001">
    <property type="entry name" value="Nuclear pore complex protein Nup98-Nup96"/>
    <property type="match status" value="1"/>
</dbReference>
<evidence type="ECO:0000256" key="5">
    <source>
        <dbReference type="ARBA" id="ARBA00022448"/>
    </source>
</evidence>
<evidence type="ECO:0000256" key="7">
    <source>
        <dbReference type="ARBA" id="ARBA00022816"/>
    </source>
</evidence>
<keyword evidence="6" id="KW-0068">Autocatalytic cleavage</keyword>
<keyword evidence="7" id="KW-0509">mRNA transport</keyword>
<dbReference type="EMBL" id="JBDJPC010000005">
    <property type="protein sequence ID" value="KAL1502583.1"/>
    <property type="molecule type" value="Genomic_DNA"/>
</dbReference>
<feature type="region of interest" description="Disordered" evidence="12">
    <location>
        <begin position="682"/>
        <end position="727"/>
    </location>
</feature>
<dbReference type="Pfam" id="PF21240">
    <property type="entry name" value="Nup98_GLEBS"/>
    <property type="match status" value="1"/>
</dbReference>
<dbReference type="InterPro" id="IPR037665">
    <property type="entry name" value="Nucleoporin_S59-like"/>
</dbReference>
<dbReference type="SUPFAM" id="SSF82215">
    <property type="entry name" value="C-terminal autoproteolytic domain of nucleoporin nup98"/>
    <property type="match status" value="1"/>
</dbReference>
<dbReference type="PANTHER" id="PTHR23198:SF6">
    <property type="entry name" value="NUCLEAR PORE COMPLEX PROTEIN NUP98-NUP96"/>
    <property type="match status" value="1"/>
</dbReference>
<dbReference type="PROSITE" id="PS51434">
    <property type="entry name" value="NUP_C"/>
    <property type="match status" value="1"/>
</dbReference>
<comment type="caution">
    <text evidence="14">The sequence shown here is derived from an EMBL/GenBank/DDBJ whole genome shotgun (WGS) entry which is preliminary data.</text>
</comment>
<dbReference type="Proteomes" id="UP001566132">
    <property type="component" value="Unassembled WGS sequence"/>
</dbReference>
<reference evidence="14 15" key="1">
    <citation type="submission" date="2024-05" db="EMBL/GenBank/DDBJ databases">
        <title>Genetic variation in Jamaican populations of the coffee berry borer (Hypothenemus hampei).</title>
        <authorList>
            <person name="Errbii M."/>
            <person name="Myrie A."/>
        </authorList>
    </citation>
    <scope>NUCLEOTIDE SEQUENCE [LARGE SCALE GENOMIC DNA]</scope>
    <source>
        <strain evidence="14">JA-Hopewell-2020-01-JO</strain>
        <tissue evidence="14">Whole body</tissue>
    </source>
</reference>
<dbReference type="InterPro" id="IPR007230">
    <property type="entry name" value="Nup98_auto-Pept-S59_dom"/>
</dbReference>